<dbReference type="STRING" id="1232681.ADIS_2011"/>
<comment type="caution">
    <text evidence="2">The sequence shown here is derived from an EMBL/GenBank/DDBJ whole genome shotgun (WGS) entry which is preliminary data.</text>
</comment>
<proteinExistence type="predicted"/>
<dbReference type="Proteomes" id="UP000013909">
    <property type="component" value="Unassembled WGS sequence"/>
</dbReference>
<accession>R7ZTL0</accession>
<protein>
    <submittedName>
        <fullName evidence="2">Uncharacterized protein</fullName>
    </submittedName>
</protein>
<name>R7ZTL0_9BACT</name>
<evidence type="ECO:0000313" key="3">
    <source>
        <dbReference type="Proteomes" id="UP000013909"/>
    </source>
</evidence>
<dbReference type="OrthoDB" id="822336at2"/>
<dbReference type="RefSeq" id="WP_010854149.1">
    <property type="nucleotide sequence ID" value="NZ_AQHR01000054.1"/>
</dbReference>
<dbReference type="SUPFAM" id="SSF52490">
    <property type="entry name" value="Tubulin nucleotide-binding domain-like"/>
    <property type="match status" value="1"/>
</dbReference>
<organism evidence="2 3">
    <name type="scientific">Lunatimonas lonarensis</name>
    <dbReference type="NCBI Taxonomy" id="1232681"/>
    <lineage>
        <taxon>Bacteria</taxon>
        <taxon>Pseudomonadati</taxon>
        <taxon>Bacteroidota</taxon>
        <taxon>Cytophagia</taxon>
        <taxon>Cytophagales</taxon>
        <taxon>Cyclobacteriaceae</taxon>
    </lineage>
</organism>
<keyword evidence="1" id="KW-0812">Transmembrane</keyword>
<sequence length="199" mass="22058">MSISDKTDTAIPTKHNLIVCGSGAKSVLEACVNWQSLPYDKMFVVDDTAISGSASQYVWVPFTAPEAYYFTTPNLGRFPSGKDIHPVPIPLDLQVLILEPSTQWTVMACLGGVTGTMLYLSIAAYMAGKQNEVRFIGTLPFEFEGVKRRRNAQVVIDFVSSLHSQHVALLEPIKKRLDPCPLAHLFDAVNEEMFAMLYE</sequence>
<gene>
    <name evidence="2" type="ORF">ADIS_2011</name>
</gene>
<dbReference type="AlphaFoldDB" id="R7ZTL0"/>
<dbReference type="EMBL" id="AQHR01000054">
    <property type="protein sequence ID" value="EON77481.1"/>
    <property type="molecule type" value="Genomic_DNA"/>
</dbReference>
<feature type="transmembrane region" description="Helical" evidence="1">
    <location>
        <begin position="104"/>
        <end position="127"/>
    </location>
</feature>
<dbReference type="Gene3D" id="3.40.50.1440">
    <property type="entry name" value="Tubulin/FtsZ, GTPase domain"/>
    <property type="match status" value="1"/>
</dbReference>
<keyword evidence="1" id="KW-1133">Transmembrane helix</keyword>
<dbReference type="InterPro" id="IPR036525">
    <property type="entry name" value="Tubulin/FtsZ_GTPase_sf"/>
</dbReference>
<keyword evidence="3" id="KW-1185">Reference proteome</keyword>
<evidence type="ECO:0000256" key="1">
    <source>
        <dbReference type="SAM" id="Phobius"/>
    </source>
</evidence>
<evidence type="ECO:0000313" key="2">
    <source>
        <dbReference type="EMBL" id="EON77481.1"/>
    </source>
</evidence>
<reference evidence="2 3" key="1">
    <citation type="submission" date="2013-02" db="EMBL/GenBank/DDBJ databases">
        <title>A novel strain isolated from Lonar lake, Maharashtra, India.</title>
        <authorList>
            <person name="Singh A."/>
        </authorList>
    </citation>
    <scope>NUCLEOTIDE SEQUENCE [LARGE SCALE GENOMIC DNA]</scope>
    <source>
        <strain evidence="2 3">AK24</strain>
    </source>
</reference>
<keyword evidence="1" id="KW-0472">Membrane</keyword>